<keyword evidence="7" id="KW-0175">Coiled coil</keyword>
<dbReference type="SMART" id="SM00267">
    <property type="entry name" value="GGDEF"/>
    <property type="match status" value="1"/>
</dbReference>
<dbReference type="InterPro" id="IPR043128">
    <property type="entry name" value="Rev_trsase/Diguanyl_cyclase"/>
</dbReference>
<dbReference type="EMBL" id="PZKC01000003">
    <property type="protein sequence ID" value="PTD97418.1"/>
    <property type="molecule type" value="Genomic_DNA"/>
</dbReference>
<dbReference type="Pfam" id="PF00563">
    <property type="entry name" value="EAL"/>
    <property type="match status" value="1"/>
</dbReference>
<dbReference type="InterPro" id="IPR013656">
    <property type="entry name" value="PAS_4"/>
</dbReference>
<gene>
    <name evidence="14" type="ORF">C8261_05315</name>
</gene>
<dbReference type="Pfam" id="PF01339">
    <property type="entry name" value="CheB_methylest"/>
    <property type="match status" value="1"/>
</dbReference>
<dbReference type="SUPFAM" id="SSF55073">
    <property type="entry name" value="Nucleotide cyclase"/>
    <property type="match status" value="1"/>
</dbReference>
<evidence type="ECO:0000256" key="2">
    <source>
        <dbReference type="ARBA" id="ARBA00012534"/>
    </source>
</evidence>
<dbReference type="PANTHER" id="PTHR44757:SF2">
    <property type="entry name" value="BIOFILM ARCHITECTURE MAINTENANCE PROTEIN MBAA"/>
    <property type="match status" value="1"/>
</dbReference>
<evidence type="ECO:0000256" key="6">
    <source>
        <dbReference type="PROSITE-ProRule" id="PRU00050"/>
    </source>
</evidence>
<feature type="coiled-coil region" evidence="7">
    <location>
        <begin position="634"/>
        <end position="703"/>
    </location>
</feature>
<dbReference type="RefSeq" id="WP_107492618.1">
    <property type="nucleotide sequence ID" value="NZ_PZKC01000003.1"/>
</dbReference>
<proteinExistence type="predicted"/>
<dbReference type="PROSITE" id="PS50112">
    <property type="entry name" value="PAS"/>
    <property type="match status" value="2"/>
</dbReference>
<evidence type="ECO:0000259" key="11">
    <source>
        <dbReference type="PROSITE" id="PS50123"/>
    </source>
</evidence>
<feature type="active site" evidence="6">
    <location>
        <position position="24"/>
    </location>
</feature>
<dbReference type="Proteomes" id="UP000241193">
    <property type="component" value="Unassembled WGS sequence"/>
</dbReference>
<dbReference type="InterPro" id="IPR022642">
    <property type="entry name" value="CheR_C"/>
</dbReference>
<dbReference type="InterPro" id="IPR000014">
    <property type="entry name" value="PAS"/>
</dbReference>
<name>A0A2T4II23_9RHOO</name>
<dbReference type="PROSITE" id="PS50123">
    <property type="entry name" value="CHER"/>
    <property type="match status" value="1"/>
</dbReference>
<dbReference type="FunFam" id="3.30.70.270:FF:000001">
    <property type="entry name" value="Diguanylate cyclase domain protein"/>
    <property type="match status" value="1"/>
</dbReference>
<feature type="domain" description="CheB-type methylesterase" evidence="10">
    <location>
        <begin position="14"/>
        <end position="201"/>
    </location>
</feature>
<evidence type="ECO:0000259" key="9">
    <source>
        <dbReference type="PROSITE" id="PS50113"/>
    </source>
</evidence>
<dbReference type="NCBIfam" id="TIGR00254">
    <property type="entry name" value="GGDEF"/>
    <property type="match status" value="1"/>
</dbReference>
<dbReference type="SMART" id="SM00052">
    <property type="entry name" value="EAL"/>
    <property type="match status" value="1"/>
</dbReference>
<dbReference type="PROSITE" id="PS50113">
    <property type="entry name" value="PAC"/>
    <property type="match status" value="1"/>
</dbReference>
<comment type="caution">
    <text evidence="14">The sequence shown here is derived from an EMBL/GenBank/DDBJ whole genome shotgun (WGS) entry which is preliminary data.</text>
</comment>
<dbReference type="InterPro" id="IPR001610">
    <property type="entry name" value="PAC"/>
</dbReference>
<dbReference type="NCBIfam" id="TIGR00229">
    <property type="entry name" value="sensory_box"/>
    <property type="match status" value="2"/>
</dbReference>
<dbReference type="InterPro" id="IPR035965">
    <property type="entry name" value="PAS-like_dom_sf"/>
</dbReference>
<feature type="domain" description="EAL" evidence="12">
    <location>
        <begin position="1253"/>
        <end position="1507"/>
    </location>
</feature>
<keyword evidence="3" id="KW-0489">Methyltransferase</keyword>
<keyword evidence="6" id="KW-0378">Hydrolase</keyword>
<dbReference type="SMART" id="SM00091">
    <property type="entry name" value="PAS"/>
    <property type="match status" value="3"/>
</dbReference>
<dbReference type="InterPro" id="IPR036804">
    <property type="entry name" value="CheR_N_sf"/>
</dbReference>
<dbReference type="GO" id="GO:0000156">
    <property type="term" value="F:phosphorelay response regulator activity"/>
    <property type="evidence" value="ECO:0007669"/>
    <property type="project" value="InterPro"/>
</dbReference>
<dbReference type="Gene3D" id="3.20.20.450">
    <property type="entry name" value="EAL domain"/>
    <property type="match status" value="1"/>
</dbReference>
<reference evidence="14 15" key="2">
    <citation type="submission" date="2018-04" db="EMBL/GenBank/DDBJ databases">
        <title>Thauera lacus sp. nov., isolated from an saline lake in Inner Mongolia, China.</title>
        <authorList>
            <person name="Liang Q.-Y."/>
        </authorList>
    </citation>
    <scope>NUCLEOTIDE SEQUENCE [LARGE SCALE GENOMIC DNA]</scope>
    <source>
        <strain evidence="14 15">D20</strain>
    </source>
</reference>
<dbReference type="OrthoDB" id="9816309at2"/>
<feature type="domain" description="CheR-type methyltransferase" evidence="11">
    <location>
        <begin position="216"/>
        <end position="479"/>
    </location>
</feature>
<evidence type="ECO:0000259" key="8">
    <source>
        <dbReference type="PROSITE" id="PS50112"/>
    </source>
</evidence>
<dbReference type="InterPro" id="IPR035909">
    <property type="entry name" value="CheB_C"/>
</dbReference>
<comment type="catalytic activity">
    <reaction evidence="1">
        <text>L-glutamyl-[protein] + S-adenosyl-L-methionine = [protein]-L-glutamate 5-O-methyl ester + S-adenosyl-L-homocysteine</text>
        <dbReference type="Rhea" id="RHEA:24452"/>
        <dbReference type="Rhea" id="RHEA-COMP:10208"/>
        <dbReference type="Rhea" id="RHEA-COMP:10311"/>
        <dbReference type="ChEBI" id="CHEBI:29973"/>
        <dbReference type="ChEBI" id="CHEBI:57856"/>
        <dbReference type="ChEBI" id="CHEBI:59789"/>
        <dbReference type="ChEBI" id="CHEBI:82795"/>
        <dbReference type="EC" id="2.1.1.80"/>
    </reaction>
</comment>
<dbReference type="SMART" id="SM00138">
    <property type="entry name" value="MeTrc"/>
    <property type="match status" value="1"/>
</dbReference>
<dbReference type="GO" id="GO:0032259">
    <property type="term" value="P:methylation"/>
    <property type="evidence" value="ECO:0007669"/>
    <property type="project" value="UniProtKB-KW"/>
</dbReference>
<feature type="domain" description="GGDEF" evidence="13">
    <location>
        <begin position="1112"/>
        <end position="1244"/>
    </location>
</feature>
<dbReference type="CDD" id="cd00130">
    <property type="entry name" value="PAS"/>
    <property type="match status" value="1"/>
</dbReference>
<evidence type="ECO:0000256" key="1">
    <source>
        <dbReference type="ARBA" id="ARBA00001541"/>
    </source>
</evidence>
<dbReference type="PROSITE" id="PS50887">
    <property type="entry name" value="GGDEF"/>
    <property type="match status" value="1"/>
</dbReference>
<dbReference type="PROSITE" id="PS50122">
    <property type="entry name" value="CHEB"/>
    <property type="match status" value="1"/>
</dbReference>
<dbReference type="GO" id="GO:0005737">
    <property type="term" value="C:cytoplasm"/>
    <property type="evidence" value="ECO:0007669"/>
    <property type="project" value="InterPro"/>
</dbReference>
<dbReference type="Gene3D" id="1.10.155.10">
    <property type="entry name" value="Chemotaxis receptor methyltransferase CheR, N-terminal domain"/>
    <property type="match status" value="1"/>
</dbReference>
<dbReference type="SUPFAM" id="SSF52738">
    <property type="entry name" value="Methylesterase CheB, C-terminal domain"/>
    <property type="match status" value="1"/>
</dbReference>
<evidence type="ECO:0000256" key="4">
    <source>
        <dbReference type="ARBA" id="ARBA00022679"/>
    </source>
</evidence>
<evidence type="ECO:0000259" key="12">
    <source>
        <dbReference type="PROSITE" id="PS50883"/>
    </source>
</evidence>
<sequence>MTDAPGTNPHTSTPTPTVVAIGASAGGLEALTLLIRGLPADLGYSYVIAQHMSPRHRSMMAEILGRETAMPVGEIQDGELPLADHIHIVPPGHNLVFRKGAFRLLVTSPEISPKPSINLLFQALAEHGEDRAVGIVLSGTGSDGAAGMRAIKAAGGITFAQAPETAKYEGMPMSAIESGVVDHVLPPEQIGSELFRLMRGPNLTRDVAVWQERPPELERIFELVQARCRIDFSAYKLSTVLRRLQRRLIATHCEGLDAYLEHVGNYPEELDALARETLISVTEFFRDREAFRALERHLRELVAGKDAQDEVRIWSVGCATGEEAYSLAMLAAEQMGERFLAGRLQVFATDIDNDALAFARSASYSAAALAELPREYLEKYFQPCERGYEPVKALRDCVVFARQDVTADPPFLRVDLVSCRNVMIYFNASLQAKVLGVLHYALREPGLLFLGRSETVTQKEELFAPLDRRNRIYKPRKGKQPASIPGRVVRGHLGSIGAAHAVRPDTSAERSFLAILARHYASAGMLVDGNGQILHSHGNVSRFMEFPSGTPELNLTRMVVSELRQEALTTLHRAQRKGAVACSRRRRIASLGGEAWRMRVIPAAGGDPALFAVVFENSAADGQDDAADSALPVAGETEAELQATREHLQTMLEEMASSNEEMQALSEEVQAANEELQATNEELEATNEELQATNEELISVNEESLIKSAELAAINADFESMYNTLEFPVLVFDAELQAKRANAAAIRDFSLPLSLTGKHVGQLRLPPPLDSLEERLLGVLAEQRPAQFTATHEGRTLQVYLTPTSSHGGNAQGVVVVVIDQTELIHAAESLRESQERLLAIMNHSTSIIALKDTAGCYQFVNQRFVELTGLDAEAVIGRSDAQIFPARLAQALRRGDLQTMAELDNVASTESVQLGARELWFEFLRFPVFDASGVIRAVCTQATDITHRRHADEQLRLAAKVFDRSGEAIAITDAEARIITVNQAFTDITGFTFEEAIGQTPALLKSGRHSKEFYDSMWRGLSEQGWWQGEIFNRRKNGEIYPEWLTINAVHGQDGRLQNYVAIFSDITAIKSSQRRIEYMATHDELTGLPNRSLLLDRLKHGISTMQRRKRKLAVLFIDLDNFKNINDSLGHDIGDLLLKEAAQRLQRCVRDADTLARIGGDEFVALLAEVDIAELNRIATRIVDFLSASFAIRDHQLFVSASIGISVFPADGEDSSTLLKNADTAMYRAKERGRNQYQFFAEEMKVVALQRLTLETGLRQAIAGRRFRVVYQPQVELDGGHIVGAEALLRWHDPHLGEVSPAMFIPAAERAGLIGAIGTLVNEMVITQIAAWREEGLQPPRISVNVSAHQLRDDNFAGHILDLLDRHGVPADLLCVELTESVFMESFDATKALLAGLEKHGITISIDDFGTGYSSMAYLKRLPIHELKIDRSFVDGIGEAGDDGAITTAIIRMAQSLGLAVIAEGVENEIQADLLRSTGCVFAQGFLFHRPLEADDFVRLLRRPAG</sequence>
<evidence type="ECO:0000256" key="7">
    <source>
        <dbReference type="SAM" id="Coils"/>
    </source>
</evidence>
<dbReference type="InterPro" id="IPR035919">
    <property type="entry name" value="EAL_sf"/>
</dbReference>
<dbReference type="PROSITE" id="PS50883">
    <property type="entry name" value="EAL"/>
    <property type="match status" value="1"/>
</dbReference>
<protein>
    <recommendedName>
        <fullName evidence="2">protein-glutamate O-methyltransferase</fullName>
        <ecNumber evidence="2">2.1.1.80</ecNumber>
    </recommendedName>
</protein>
<dbReference type="InterPro" id="IPR029787">
    <property type="entry name" value="Nucleotide_cyclase"/>
</dbReference>
<evidence type="ECO:0000256" key="5">
    <source>
        <dbReference type="ARBA" id="ARBA00022691"/>
    </source>
</evidence>
<keyword evidence="6" id="KW-0145">Chemotaxis</keyword>
<dbReference type="EC" id="2.1.1.80" evidence="2"/>
<evidence type="ECO:0000256" key="3">
    <source>
        <dbReference type="ARBA" id="ARBA00022603"/>
    </source>
</evidence>
<reference evidence="14 15" key="1">
    <citation type="submission" date="2018-03" db="EMBL/GenBank/DDBJ databases">
        <authorList>
            <person name="Keele B.F."/>
        </authorList>
    </citation>
    <scope>NUCLEOTIDE SEQUENCE [LARGE SCALE GENOMIC DNA]</scope>
    <source>
        <strain evidence="14 15">D20</strain>
    </source>
</reference>
<dbReference type="CDD" id="cd01948">
    <property type="entry name" value="EAL"/>
    <property type="match status" value="1"/>
</dbReference>
<evidence type="ECO:0000313" key="14">
    <source>
        <dbReference type="EMBL" id="PTD97418.1"/>
    </source>
</evidence>
<dbReference type="InterPro" id="IPR022641">
    <property type="entry name" value="CheR_N"/>
</dbReference>
<dbReference type="SUPFAM" id="SSF141868">
    <property type="entry name" value="EAL domain-like"/>
    <property type="match status" value="1"/>
</dbReference>
<feature type="active site" evidence="6">
    <location>
        <position position="51"/>
    </location>
</feature>
<dbReference type="Gene3D" id="3.40.50.150">
    <property type="entry name" value="Vaccinia Virus protein VP39"/>
    <property type="match status" value="1"/>
</dbReference>
<dbReference type="GO" id="GO:0006935">
    <property type="term" value="P:chemotaxis"/>
    <property type="evidence" value="ECO:0007669"/>
    <property type="project" value="UniProtKB-UniRule"/>
</dbReference>
<keyword evidence="5" id="KW-0949">S-adenosyl-L-methionine</keyword>
<feature type="domain" description="PAS" evidence="8">
    <location>
        <begin position="834"/>
        <end position="880"/>
    </location>
</feature>
<feature type="domain" description="PAS" evidence="8">
    <location>
        <begin position="955"/>
        <end position="1001"/>
    </location>
</feature>
<dbReference type="PANTHER" id="PTHR44757">
    <property type="entry name" value="DIGUANYLATE CYCLASE DGCP"/>
    <property type="match status" value="1"/>
</dbReference>
<feature type="domain" description="PAC" evidence="9">
    <location>
        <begin position="1028"/>
        <end position="1080"/>
    </location>
</feature>
<dbReference type="GO" id="GO:0008984">
    <property type="term" value="F:protein-glutamate methylesterase activity"/>
    <property type="evidence" value="ECO:0007669"/>
    <property type="project" value="InterPro"/>
</dbReference>
<dbReference type="GO" id="GO:0008983">
    <property type="term" value="F:protein-glutamate O-methyltransferase activity"/>
    <property type="evidence" value="ECO:0007669"/>
    <property type="project" value="UniProtKB-EC"/>
</dbReference>
<dbReference type="Gene3D" id="3.40.50.180">
    <property type="entry name" value="Methylesterase CheB, C-terminal domain"/>
    <property type="match status" value="1"/>
</dbReference>
<dbReference type="InterPro" id="IPR052155">
    <property type="entry name" value="Biofilm_reg_signaling"/>
</dbReference>
<feature type="active site" evidence="6">
    <location>
        <position position="143"/>
    </location>
</feature>
<dbReference type="InterPro" id="IPR000673">
    <property type="entry name" value="Sig_transdc_resp-reg_Me-estase"/>
</dbReference>
<dbReference type="InterPro" id="IPR001633">
    <property type="entry name" value="EAL_dom"/>
</dbReference>
<dbReference type="Gene3D" id="3.30.70.270">
    <property type="match status" value="1"/>
</dbReference>
<dbReference type="InterPro" id="IPR000700">
    <property type="entry name" value="PAS-assoc_C"/>
</dbReference>
<dbReference type="Pfam" id="PF00990">
    <property type="entry name" value="GGDEF"/>
    <property type="match status" value="1"/>
</dbReference>
<dbReference type="SUPFAM" id="SSF53335">
    <property type="entry name" value="S-adenosyl-L-methionine-dependent methyltransferases"/>
    <property type="match status" value="1"/>
</dbReference>
<evidence type="ECO:0000313" key="15">
    <source>
        <dbReference type="Proteomes" id="UP000241193"/>
    </source>
</evidence>
<dbReference type="InterPro" id="IPR029063">
    <property type="entry name" value="SAM-dependent_MTases_sf"/>
</dbReference>
<organism evidence="14 15">
    <name type="scientific">Pseudothauera lacus</name>
    <dbReference type="NCBI Taxonomy" id="2136175"/>
    <lineage>
        <taxon>Bacteria</taxon>
        <taxon>Pseudomonadati</taxon>
        <taxon>Pseudomonadota</taxon>
        <taxon>Betaproteobacteria</taxon>
        <taxon>Rhodocyclales</taxon>
        <taxon>Zoogloeaceae</taxon>
        <taxon>Pseudothauera</taxon>
    </lineage>
</organism>
<dbReference type="Pfam" id="PF03705">
    <property type="entry name" value="CheR_N"/>
    <property type="match status" value="1"/>
</dbReference>
<dbReference type="PRINTS" id="PR00996">
    <property type="entry name" value="CHERMTFRASE"/>
</dbReference>
<keyword evidence="15" id="KW-1185">Reference proteome</keyword>
<dbReference type="CDD" id="cd16434">
    <property type="entry name" value="CheB-CheR_fusion"/>
    <property type="match status" value="1"/>
</dbReference>
<dbReference type="InterPro" id="IPR000160">
    <property type="entry name" value="GGDEF_dom"/>
</dbReference>
<dbReference type="Pfam" id="PF13426">
    <property type="entry name" value="PAS_9"/>
    <property type="match status" value="1"/>
</dbReference>
<keyword evidence="4" id="KW-0808">Transferase</keyword>
<dbReference type="Gene3D" id="3.30.450.20">
    <property type="entry name" value="PAS domain"/>
    <property type="match status" value="3"/>
</dbReference>
<accession>A0A2T4II23</accession>
<evidence type="ECO:0000259" key="10">
    <source>
        <dbReference type="PROSITE" id="PS50122"/>
    </source>
</evidence>
<dbReference type="SMART" id="SM00086">
    <property type="entry name" value="PAC"/>
    <property type="match status" value="1"/>
</dbReference>
<evidence type="ECO:0000259" key="13">
    <source>
        <dbReference type="PROSITE" id="PS50887"/>
    </source>
</evidence>
<dbReference type="Pfam" id="PF08448">
    <property type="entry name" value="PAS_4"/>
    <property type="match status" value="1"/>
</dbReference>
<dbReference type="SUPFAM" id="SSF55785">
    <property type="entry name" value="PYP-like sensor domain (PAS domain)"/>
    <property type="match status" value="3"/>
</dbReference>
<dbReference type="Pfam" id="PF01739">
    <property type="entry name" value="CheR"/>
    <property type="match status" value="1"/>
</dbReference>
<dbReference type="InterPro" id="IPR000780">
    <property type="entry name" value="CheR_MeTrfase"/>
</dbReference>
<dbReference type="CDD" id="cd01949">
    <property type="entry name" value="GGDEF"/>
    <property type="match status" value="1"/>
</dbReference>
<dbReference type="SUPFAM" id="SSF47757">
    <property type="entry name" value="Chemotaxis receptor methyltransferase CheR, N-terminal domain"/>
    <property type="match status" value="1"/>
</dbReference>